<evidence type="ECO:0000256" key="5">
    <source>
        <dbReference type="ARBA" id="ARBA00022801"/>
    </source>
</evidence>
<dbReference type="GO" id="GO:0005737">
    <property type="term" value="C:cytoplasm"/>
    <property type="evidence" value="ECO:0007669"/>
    <property type="project" value="UniProtKB-SubCell"/>
</dbReference>
<keyword evidence="3 6" id="KW-0540">Nuclease</keyword>
<keyword evidence="4 6" id="KW-0255">Endonuclease</keyword>
<dbReference type="GO" id="GO:0030677">
    <property type="term" value="C:ribonuclease P complex"/>
    <property type="evidence" value="ECO:0007669"/>
    <property type="project" value="UniProtKB-UniRule"/>
</dbReference>
<dbReference type="EMBL" id="JBHTAR010000011">
    <property type="protein sequence ID" value="MFC7201695.1"/>
    <property type="molecule type" value="Genomic_DNA"/>
</dbReference>
<evidence type="ECO:0000256" key="4">
    <source>
        <dbReference type="ARBA" id="ARBA00022759"/>
    </source>
</evidence>
<comment type="subcellular location">
    <subcellularLocation>
        <location evidence="6">Cytoplasm</location>
    </subcellularLocation>
</comment>
<dbReference type="InterPro" id="IPR023538">
    <property type="entry name" value="RNP1"/>
</dbReference>
<keyword evidence="1 6" id="KW-0963">Cytoplasm</keyword>
<comment type="subunit">
    <text evidence="6">Consists of a catalytic RNA component and at least 4-5 protein subunits.</text>
</comment>
<comment type="similarity">
    <text evidence="6">Belongs to the eukaryotic/archaeal RNase P protein component 1 family.</text>
</comment>
<evidence type="ECO:0000313" key="8">
    <source>
        <dbReference type="EMBL" id="MFC7201695.1"/>
    </source>
</evidence>
<dbReference type="InterPro" id="IPR002730">
    <property type="entry name" value="Rpp29/RNP1"/>
</dbReference>
<dbReference type="AlphaFoldDB" id="A0ABD5Z917"/>
<accession>A0ABD5Z917</accession>
<evidence type="ECO:0000256" key="1">
    <source>
        <dbReference type="ARBA" id="ARBA00022490"/>
    </source>
</evidence>
<feature type="region of interest" description="Disordered" evidence="7">
    <location>
        <begin position="85"/>
        <end position="109"/>
    </location>
</feature>
<dbReference type="InterPro" id="IPR023534">
    <property type="entry name" value="Rof/RNase_P-like"/>
</dbReference>
<name>A0ABD5Z917_9EURY</name>
<dbReference type="Gene3D" id="2.30.30.210">
    <property type="entry name" value="Ribonuclease P/MRP, subunit p29"/>
    <property type="match status" value="1"/>
</dbReference>
<evidence type="ECO:0000313" key="9">
    <source>
        <dbReference type="Proteomes" id="UP001596447"/>
    </source>
</evidence>
<comment type="caution">
    <text evidence="8">The sequence shown here is derived from an EMBL/GenBank/DDBJ whole genome shotgun (WGS) entry which is preliminary data.</text>
</comment>
<dbReference type="SUPFAM" id="SSF101744">
    <property type="entry name" value="Rof/RNase P subunit-like"/>
    <property type="match status" value="1"/>
</dbReference>
<proteinExistence type="inferred from homology"/>
<evidence type="ECO:0000256" key="6">
    <source>
        <dbReference type="HAMAP-Rule" id="MF_00754"/>
    </source>
</evidence>
<evidence type="ECO:0000256" key="7">
    <source>
        <dbReference type="SAM" id="MobiDB-lite"/>
    </source>
</evidence>
<dbReference type="Proteomes" id="UP001596447">
    <property type="component" value="Unassembled WGS sequence"/>
</dbReference>
<gene>
    <name evidence="6" type="primary">rnp1</name>
    <name evidence="8" type="ORF">ACFQJ9_20155</name>
</gene>
<dbReference type="EC" id="3.1.26.5" evidence="6"/>
<comment type="catalytic activity">
    <reaction evidence="6">
        <text>Endonucleolytic cleavage of RNA, removing 5'-extranucleotides from tRNA precursor.</text>
        <dbReference type="EC" id="3.1.26.5"/>
    </reaction>
</comment>
<dbReference type="GO" id="GO:0004526">
    <property type="term" value="F:ribonuclease P activity"/>
    <property type="evidence" value="ECO:0007669"/>
    <property type="project" value="UniProtKB-UniRule"/>
</dbReference>
<feature type="compositionally biased region" description="Basic and acidic residues" evidence="7">
    <location>
        <begin position="87"/>
        <end position="109"/>
    </location>
</feature>
<sequence>MALTPETLPRHELAGLHVRVVESTDPSKVGIEGTVVEETMRTLLVATEATDEAAVRASGATREQGDGVKRVPKGGTTFEFLLTDETAADRKEAGTTSERADSAGSTREDVAYVTVDGGTLLSRPALRTENGAEHRWQ</sequence>
<dbReference type="RefSeq" id="WP_279528432.1">
    <property type="nucleotide sequence ID" value="NZ_CP122312.1"/>
</dbReference>
<organism evidence="8 9">
    <name type="scientific">Halospeciosus flavus</name>
    <dbReference type="NCBI Taxonomy" id="3032283"/>
    <lineage>
        <taxon>Archaea</taxon>
        <taxon>Methanobacteriati</taxon>
        <taxon>Methanobacteriota</taxon>
        <taxon>Stenosarchaea group</taxon>
        <taxon>Halobacteria</taxon>
        <taxon>Halobacteriales</taxon>
        <taxon>Halobacteriaceae</taxon>
        <taxon>Halospeciosus</taxon>
    </lineage>
</organism>
<keyword evidence="5 6" id="KW-0378">Hydrolase</keyword>
<comment type="function">
    <text evidence="6">Part of ribonuclease P, a protein complex that generates mature tRNA molecules by cleaving their 5'-ends.</text>
</comment>
<dbReference type="HAMAP" id="MF_00754">
    <property type="entry name" value="RNase_P_1"/>
    <property type="match status" value="1"/>
</dbReference>
<dbReference type="GO" id="GO:0001682">
    <property type="term" value="P:tRNA 5'-leader removal"/>
    <property type="evidence" value="ECO:0007669"/>
    <property type="project" value="UniProtKB-UniRule"/>
</dbReference>
<evidence type="ECO:0000256" key="3">
    <source>
        <dbReference type="ARBA" id="ARBA00022722"/>
    </source>
</evidence>
<reference evidence="8 9" key="1">
    <citation type="journal article" date="2019" name="Int. J. Syst. Evol. Microbiol.">
        <title>The Global Catalogue of Microorganisms (GCM) 10K type strain sequencing project: providing services to taxonomists for standard genome sequencing and annotation.</title>
        <authorList>
            <consortium name="The Broad Institute Genomics Platform"/>
            <consortium name="The Broad Institute Genome Sequencing Center for Infectious Disease"/>
            <person name="Wu L."/>
            <person name="Ma J."/>
        </authorList>
    </citation>
    <scope>NUCLEOTIDE SEQUENCE [LARGE SCALE GENOMIC DNA]</scope>
    <source>
        <strain evidence="8 9">XZGYJ-43</strain>
    </source>
</reference>
<keyword evidence="2 6" id="KW-0819">tRNA processing</keyword>
<evidence type="ECO:0000256" key="2">
    <source>
        <dbReference type="ARBA" id="ARBA00022694"/>
    </source>
</evidence>
<dbReference type="Pfam" id="PF01868">
    <property type="entry name" value="RNase_P-MRP_p29"/>
    <property type="match status" value="1"/>
</dbReference>
<protein>
    <recommendedName>
        <fullName evidence="6">Ribonuclease P protein component 1</fullName>
        <shortName evidence="6">RNase P component 1</shortName>
        <ecNumber evidence="6">3.1.26.5</ecNumber>
    </recommendedName>
    <alternativeName>
        <fullName evidence="6">Rpp29</fullName>
    </alternativeName>
</protein>
<dbReference type="InterPro" id="IPR036980">
    <property type="entry name" value="RNase_P/MRP_Rpp29_sf"/>
</dbReference>
<dbReference type="SMART" id="SM00538">
    <property type="entry name" value="POP4"/>
    <property type="match status" value="1"/>
</dbReference>
<keyword evidence="9" id="KW-1185">Reference proteome</keyword>